<feature type="transmembrane region" description="Helical" evidence="5">
    <location>
        <begin position="274"/>
        <end position="296"/>
    </location>
</feature>
<evidence type="ECO:0000259" key="6">
    <source>
        <dbReference type="PROSITE" id="PS50928"/>
    </source>
</evidence>
<reference evidence="7" key="1">
    <citation type="submission" date="2020-10" db="EMBL/GenBank/DDBJ databases">
        <authorList>
            <person name="Gilroy R."/>
        </authorList>
    </citation>
    <scope>NUCLEOTIDE SEQUENCE</scope>
    <source>
        <strain evidence="7">CHK183-6373</strain>
    </source>
</reference>
<dbReference type="PROSITE" id="PS50928">
    <property type="entry name" value="ABC_TM1"/>
    <property type="match status" value="1"/>
</dbReference>
<accession>A0A9D1TBN8</accession>
<dbReference type="SUPFAM" id="SSF161098">
    <property type="entry name" value="MetI-like"/>
    <property type="match status" value="1"/>
</dbReference>
<feature type="transmembrane region" description="Helical" evidence="5">
    <location>
        <begin position="20"/>
        <end position="38"/>
    </location>
</feature>
<comment type="caution">
    <text evidence="7">The sequence shown here is derived from an EMBL/GenBank/DDBJ whole genome shotgun (WGS) entry which is preliminary data.</text>
</comment>
<dbReference type="PANTHER" id="PTHR43496:SF1">
    <property type="entry name" value="POLYGALACTURONAN_RHAMNOGALACTURONAN TRANSPORT SYSTEM PERMEASE PROTEIN YTEP"/>
    <property type="match status" value="1"/>
</dbReference>
<feature type="domain" description="ABC transmembrane type-1" evidence="6">
    <location>
        <begin position="82"/>
        <end position="297"/>
    </location>
</feature>
<dbReference type="Proteomes" id="UP000886884">
    <property type="component" value="Unassembled WGS sequence"/>
</dbReference>
<evidence type="ECO:0000256" key="3">
    <source>
        <dbReference type="ARBA" id="ARBA00022989"/>
    </source>
</evidence>
<dbReference type="EMBL" id="DVOT01000067">
    <property type="protein sequence ID" value="HIV27069.1"/>
    <property type="molecule type" value="Genomic_DNA"/>
</dbReference>
<reference evidence="7" key="2">
    <citation type="journal article" date="2021" name="PeerJ">
        <title>Extensive microbial diversity within the chicken gut microbiome revealed by metagenomics and culture.</title>
        <authorList>
            <person name="Gilroy R."/>
            <person name="Ravi A."/>
            <person name="Getino M."/>
            <person name="Pursley I."/>
            <person name="Horton D.L."/>
            <person name="Alikhan N.F."/>
            <person name="Baker D."/>
            <person name="Gharbi K."/>
            <person name="Hall N."/>
            <person name="Watson M."/>
            <person name="Adriaenssens E.M."/>
            <person name="Foster-Nyarko E."/>
            <person name="Jarju S."/>
            <person name="Secka A."/>
            <person name="Antonio M."/>
            <person name="Oren A."/>
            <person name="Chaudhuri R.R."/>
            <person name="La Ragione R."/>
            <person name="Hildebrand F."/>
            <person name="Pallen M.J."/>
        </authorList>
    </citation>
    <scope>NUCLEOTIDE SEQUENCE</scope>
    <source>
        <strain evidence="7">CHK183-6373</strain>
    </source>
</reference>
<proteinExistence type="inferred from homology"/>
<comment type="subcellular location">
    <subcellularLocation>
        <location evidence="5">Cell membrane</location>
        <topology evidence="5">Multi-pass membrane protein</topology>
    </subcellularLocation>
    <subcellularLocation>
        <location evidence="1">Membrane</location>
        <topology evidence="1">Multi-pass membrane protein</topology>
    </subcellularLocation>
</comment>
<evidence type="ECO:0000256" key="1">
    <source>
        <dbReference type="ARBA" id="ARBA00004141"/>
    </source>
</evidence>
<keyword evidence="3 5" id="KW-1133">Transmembrane helix</keyword>
<feature type="transmembrane region" description="Helical" evidence="5">
    <location>
        <begin position="184"/>
        <end position="204"/>
    </location>
</feature>
<comment type="similarity">
    <text evidence="5">Belongs to the binding-protein-dependent transport system permease family.</text>
</comment>
<keyword evidence="2 5" id="KW-0812">Transmembrane</keyword>
<keyword evidence="5" id="KW-0813">Transport</keyword>
<dbReference type="AlphaFoldDB" id="A0A9D1TBN8"/>
<dbReference type="Pfam" id="PF00528">
    <property type="entry name" value="BPD_transp_1"/>
    <property type="match status" value="1"/>
</dbReference>
<feature type="transmembrane region" description="Helical" evidence="5">
    <location>
        <begin position="90"/>
        <end position="110"/>
    </location>
</feature>
<dbReference type="CDD" id="cd06261">
    <property type="entry name" value="TM_PBP2"/>
    <property type="match status" value="1"/>
</dbReference>
<dbReference type="GO" id="GO:0055085">
    <property type="term" value="P:transmembrane transport"/>
    <property type="evidence" value="ECO:0007669"/>
    <property type="project" value="InterPro"/>
</dbReference>
<feature type="transmembrane region" description="Helical" evidence="5">
    <location>
        <begin position="122"/>
        <end position="142"/>
    </location>
</feature>
<feature type="transmembrane region" description="Helical" evidence="5">
    <location>
        <begin position="216"/>
        <end position="240"/>
    </location>
</feature>
<evidence type="ECO:0000313" key="8">
    <source>
        <dbReference type="Proteomes" id="UP000886884"/>
    </source>
</evidence>
<evidence type="ECO:0000256" key="2">
    <source>
        <dbReference type="ARBA" id="ARBA00022692"/>
    </source>
</evidence>
<dbReference type="Gene3D" id="1.10.3720.10">
    <property type="entry name" value="MetI-like"/>
    <property type="match status" value="1"/>
</dbReference>
<evidence type="ECO:0000256" key="5">
    <source>
        <dbReference type="RuleBase" id="RU363032"/>
    </source>
</evidence>
<dbReference type="InterPro" id="IPR035906">
    <property type="entry name" value="MetI-like_sf"/>
</dbReference>
<evidence type="ECO:0000313" key="7">
    <source>
        <dbReference type="EMBL" id="HIV27069.1"/>
    </source>
</evidence>
<evidence type="ECO:0000256" key="4">
    <source>
        <dbReference type="ARBA" id="ARBA00023136"/>
    </source>
</evidence>
<organism evidence="7 8">
    <name type="scientific">Candidatus Ornithocaccomicrobium faecavium</name>
    <dbReference type="NCBI Taxonomy" id="2840890"/>
    <lineage>
        <taxon>Bacteria</taxon>
        <taxon>Bacillati</taxon>
        <taxon>Bacillota</taxon>
        <taxon>Clostridia</taxon>
        <taxon>Candidatus Ornithocaccomicrobium</taxon>
    </lineage>
</organism>
<keyword evidence="4 5" id="KW-0472">Membrane</keyword>
<dbReference type="InterPro" id="IPR000515">
    <property type="entry name" value="MetI-like"/>
</dbReference>
<name>A0A9D1TBN8_9FIRM</name>
<protein>
    <submittedName>
        <fullName evidence="7">Sugar ABC transporter permease</fullName>
    </submittedName>
</protein>
<dbReference type="PANTHER" id="PTHR43496">
    <property type="entry name" value="PROTEIN LPLB"/>
    <property type="match status" value="1"/>
</dbReference>
<dbReference type="GO" id="GO:0005886">
    <property type="term" value="C:plasma membrane"/>
    <property type="evidence" value="ECO:0007669"/>
    <property type="project" value="UniProtKB-SubCell"/>
</dbReference>
<gene>
    <name evidence="7" type="ORF">IAA64_03795</name>
</gene>
<sequence>MNLSLVPSASLRRTLWRKRALYLMMLPGIAYFLCFHYAPMYGAIIAFKDFSVKKGILGSPWADPFYKHFLQFFRSPYCAQLLTNTLVISLSKLVASVPVAIFFAIALSEIPSVRYRRVVQTITYLPHFLSWIIVYGIVYAMLSESRGLVNMLIRQATGRTVNFMASPAWFRPLLVLSDLWKETGWNAIVYLAAIIGIDSSLYEAARVDGAGRFRMIFHITLPGIRSVIVIMLLLKIGALLDAGFDQVYAMYNTQVMAVGDIIDTWVYRTGLTQWNFSLASAVGLFKSVIGTAMLVAMNQLARRWEESLW</sequence>